<dbReference type="Pfam" id="PF09415">
    <property type="entry name" value="CENP-X"/>
    <property type="match status" value="1"/>
</dbReference>
<keyword evidence="10" id="KW-1185">Reference proteome</keyword>
<dbReference type="KEGG" id="dvv:114334598"/>
<keyword evidence="6" id="KW-0234">DNA repair</keyword>
<dbReference type="OrthoDB" id="2500381at2759"/>
<evidence type="ECO:0000256" key="4">
    <source>
        <dbReference type="ARBA" id="ARBA00022763"/>
    </source>
</evidence>
<dbReference type="GO" id="GO:0051382">
    <property type="term" value="P:kinetochore assembly"/>
    <property type="evidence" value="ECO:0007669"/>
    <property type="project" value="InterPro"/>
</dbReference>
<dbReference type="AlphaFoldDB" id="A0A6P7G086"/>
<gene>
    <name evidence="11" type="primary">LOC114334598</name>
</gene>
<dbReference type="RefSeq" id="XP_028140477.1">
    <property type="nucleotide sequence ID" value="XM_028284676.1"/>
</dbReference>
<dbReference type="GO" id="GO:0000712">
    <property type="term" value="P:resolution of meiotic recombination intermediates"/>
    <property type="evidence" value="ECO:0007669"/>
    <property type="project" value="TreeGrafter"/>
</dbReference>
<dbReference type="GO" id="GO:0046982">
    <property type="term" value="F:protein heterodimerization activity"/>
    <property type="evidence" value="ECO:0007669"/>
    <property type="project" value="InterPro"/>
</dbReference>
<sequence length="87" mass="10012">MAEQNSPLEHLDLSFRHDIIKEALKTKFQNPKNKITDDTIELISEIAKVLTIEATVRAVKQAKLEYRTKVTLEHVEAILPQLMLDFP</sequence>
<dbReference type="PANTHER" id="PTHR28680:SF1">
    <property type="entry name" value="CENTROMERE PROTEIN X"/>
    <property type="match status" value="1"/>
</dbReference>
<comment type="subunit">
    <text evidence="8">Heterodimer with CENPX, sometimes called MHF; this interaction stabilizes both partners. MHF heterodimers can assemble to form tetrameric structures. MHF also coassemble with CENPT-CENPW heterodimers at centromeres to form the tetrameric CENP-T-W-S-X complex. Forms a discrete complex with FANCM and CENPX, called FANCM-MHF; this interaction, probably mediated by direct binding between CENPS and FANCM, leads to synergistic activation of double-stranded DNA binding and strongly stimulates FANCM-mediated DNA remodeling. Recruited by FANCM to the Fanconi anemia (FA) core complex, which consists of CENPS, CENPX, FANCA, FANCB, FANCC, FANCE, FANCF, FANCG, FANCL, FANCM, FAAP24 and FAAP100. The FA core complex associates with Bloom syndrome (BLM) complex, which consists of at least BLM, DNA topoisomerase 3-alpha (TOP3A), RMI1/BLAP75, RPA1/RPA70 and RPA2/RPA32. The super complex between FA and BLM is called BRAFT.</text>
</comment>
<keyword evidence="7" id="KW-0539">Nucleus</keyword>
<dbReference type="GO" id="GO:0071821">
    <property type="term" value="C:FANCM-MHF complex"/>
    <property type="evidence" value="ECO:0007669"/>
    <property type="project" value="TreeGrafter"/>
</dbReference>
<evidence type="ECO:0000313" key="11">
    <source>
        <dbReference type="RefSeq" id="XP_028140477.1"/>
    </source>
</evidence>
<dbReference type="GO" id="GO:0043240">
    <property type="term" value="C:Fanconi anaemia nuclear complex"/>
    <property type="evidence" value="ECO:0007669"/>
    <property type="project" value="TreeGrafter"/>
</dbReference>
<dbReference type="Proteomes" id="UP001652700">
    <property type="component" value="Unplaced"/>
</dbReference>
<dbReference type="EnsemblMetazoa" id="XM_028284676.2">
    <property type="protein sequence ID" value="XP_028140477.1"/>
    <property type="gene ID" value="LOC114334598"/>
</dbReference>
<protein>
    <recommendedName>
        <fullName evidence="3">Centromere protein X</fullName>
    </recommendedName>
</protein>
<accession>A0A6P7G086</accession>
<evidence type="ECO:0000256" key="6">
    <source>
        <dbReference type="ARBA" id="ARBA00023204"/>
    </source>
</evidence>
<keyword evidence="5" id="KW-0238">DNA-binding</keyword>
<dbReference type="PANTHER" id="PTHR28680">
    <property type="entry name" value="CENTROMERE PROTEIN X"/>
    <property type="match status" value="1"/>
</dbReference>
<dbReference type="InterPro" id="IPR018552">
    <property type="entry name" value="CENP-X"/>
</dbReference>
<evidence type="ECO:0000256" key="5">
    <source>
        <dbReference type="ARBA" id="ARBA00023125"/>
    </source>
</evidence>
<name>A0A6P7G086_DIAVI</name>
<dbReference type="GeneID" id="114334598"/>
<organism evidence="11">
    <name type="scientific">Diabrotica virgifera virgifera</name>
    <name type="common">western corn rootworm</name>
    <dbReference type="NCBI Taxonomy" id="50390"/>
    <lineage>
        <taxon>Eukaryota</taxon>
        <taxon>Metazoa</taxon>
        <taxon>Ecdysozoa</taxon>
        <taxon>Arthropoda</taxon>
        <taxon>Hexapoda</taxon>
        <taxon>Insecta</taxon>
        <taxon>Pterygota</taxon>
        <taxon>Neoptera</taxon>
        <taxon>Endopterygota</taxon>
        <taxon>Coleoptera</taxon>
        <taxon>Polyphaga</taxon>
        <taxon>Cucujiformia</taxon>
        <taxon>Chrysomeloidea</taxon>
        <taxon>Chrysomelidae</taxon>
        <taxon>Galerucinae</taxon>
        <taxon>Diabroticina</taxon>
        <taxon>Diabroticites</taxon>
        <taxon>Diabrotica</taxon>
    </lineage>
</organism>
<dbReference type="GO" id="GO:0031297">
    <property type="term" value="P:replication fork processing"/>
    <property type="evidence" value="ECO:0007669"/>
    <property type="project" value="TreeGrafter"/>
</dbReference>
<evidence type="ECO:0000313" key="9">
    <source>
        <dbReference type="EnsemblMetazoa" id="XP_028140477.1"/>
    </source>
</evidence>
<dbReference type="GO" id="GO:0003677">
    <property type="term" value="F:DNA binding"/>
    <property type="evidence" value="ECO:0007669"/>
    <property type="project" value="UniProtKB-KW"/>
</dbReference>
<reference evidence="9" key="2">
    <citation type="submission" date="2025-05" db="UniProtKB">
        <authorList>
            <consortium name="EnsemblMetazoa"/>
        </authorList>
    </citation>
    <scope>IDENTIFICATION</scope>
</reference>
<evidence type="ECO:0000256" key="8">
    <source>
        <dbReference type="ARBA" id="ARBA00047146"/>
    </source>
</evidence>
<keyword evidence="4" id="KW-0227">DNA damage</keyword>
<evidence type="ECO:0000256" key="3">
    <source>
        <dbReference type="ARBA" id="ARBA00016388"/>
    </source>
</evidence>
<proteinExistence type="inferred from homology"/>
<dbReference type="Gene3D" id="6.10.130.30">
    <property type="match status" value="1"/>
</dbReference>
<comment type="similarity">
    <text evidence="2">Belongs to the CENP-X/MHF2 family.</text>
</comment>
<evidence type="ECO:0000256" key="7">
    <source>
        <dbReference type="ARBA" id="ARBA00023242"/>
    </source>
</evidence>
<dbReference type="InterPro" id="IPR009072">
    <property type="entry name" value="Histone-fold"/>
</dbReference>
<evidence type="ECO:0000313" key="10">
    <source>
        <dbReference type="Proteomes" id="UP001652700"/>
    </source>
</evidence>
<dbReference type="InParanoid" id="A0A6P7G086"/>
<evidence type="ECO:0000256" key="2">
    <source>
        <dbReference type="ARBA" id="ARBA00009359"/>
    </source>
</evidence>
<comment type="subcellular location">
    <subcellularLocation>
        <location evidence="1">Nucleus</location>
    </subcellularLocation>
</comment>
<dbReference type="SUPFAM" id="SSF47113">
    <property type="entry name" value="Histone-fold"/>
    <property type="match status" value="1"/>
</dbReference>
<reference evidence="11" key="1">
    <citation type="submission" date="2025-04" db="UniProtKB">
        <authorList>
            <consortium name="RefSeq"/>
        </authorList>
    </citation>
    <scope>IDENTIFICATION</scope>
    <source>
        <tissue evidence="11">Whole insect</tissue>
    </source>
</reference>
<dbReference type="CDD" id="cd22921">
    <property type="entry name" value="HFD_CENP-X"/>
    <property type="match status" value="1"/>
</dbReference>
<dbReference type="GO" id="GO:0006281">
    <property type="term" value="P:DNA repair"/>
    <property type="evidence" value="ECO:0007669"/>
    <property type="project" value="UniProtKB-KW"/>
</dbReference>
<evidence type="ECO:0000256" key="1">
    <source>
        <dbReference type="ARBA" id="ARBA00004123"/>
    </source>
</evidence>